<reference evidence="3" key="1">
    <citation type="submission" date="2016-11" db="EMBL/GenBank/DDBJ databases">
        <authorList>
            <person name="Varghese N."/>
            <person name="Submissions S."/>
        </authorList>
    </citation>
    <scope>NUCLEOTIDE SEQUENCE [LARGE SCALE GENOMIC DNA]</scope>
    <source>
        <strain evidence="3">DSM 19514</strain>
    </source>
</reference>
<dbReference type="STRING" id="1121881.SAMN02745225_00140"/>
<dbReference type="Proteomes" id="UP000184295">
    <property type="component" value="Unassembled WGS sequence"/>
</dbReference>
<sequence length="44" mass="4753">MVAVLFSGAAIFTLGNLVVEAVSLMGLATFLIYKWTCLFGSRKI</sequence>
<proteinExistence type="predicted"/>
<gene>
    <name evidence="2" type="ORF">SAMN02745225_00140</name>
</gene>
<evidence type="ECO:0000256" key="1">
    <source>
        <dbReference type="SAM" id="Phobius"/>
    </source>
</evidence>
<evidence type="ECO:0000313" key="3">
    <source>
        <dbReference type="Proteomes" id="UP000184295"/>
    </source>
</evidence>
<keyword evidence="1" id="KW-1133">Transmembrane helix</keyword>
<accession>A0A1M4S734</accession>
<dbReference type="EMBL" id="FQUL01000001">
    <property type="protein sequence ID" value="SHE27991.1"/>
    <property type="molecule type" value="Genomic_DNA"/>
</dbReference>
<evidence type="ECO:0000313" key="2">
    <source>
        <dbReference type="EMBL" id="SHE27991.1"/>
    </source>
</evidence>
<name>A0A1M4S734_9ACTN</name>
<dbReference type="AlphaFoldDB" id="A0A1M4S734"/>
<protein>
    <submittedName>
        <fullName evidence="2">Uncharacterized protein</fullName>
    </submittedName>
</protein>
<keyword evidence="3" id="KW-1185">Reference proteome</keyword>
<organism evidence="2 3">
    <name type="scientific">Ferrithrix thermotolerans DSM 19514</name>
    <dbReference type="NCBI Taxonomy" id="1121881"/>
    <lineage>
        <taxon>Bacteria</taxon>
        <taxon>Bacillati</taxon>
        <taxon>Actinomycetota</taxon>
        <taxon>Acidimicrobiia</taxon>
        <taxon>Acidimicrobiales</taxon>
        <taxon>Acidimicrobiaceae</taxon>
        <taxon>Ferrithrix</taxon>
    </lineage>
</organism>
<feature type="transmembrane region" description="Helical" evidence="1">
    <location>
        <begin position="6"/>
        <end position="33"/>
    </location>
</feature>
<keyword evidence="1" id="KW-0472">Membrane</keyword>
<keyword evidence="1" id="KW-0812">Transmembrane</keyword>